<evidence type="ECO:0000256" key="5">
    <source>
        <dbReference type="ARBA" id="ARBA00022692"/>
    </source>
</evidence>
<feature type="transmembrane region" description="Helical" evidence="10">
    <location>
        <begin position="265"/>
        <end position="283"/>
    </location>
</feature>
<comment type="cofactor">
    <cofactor evidence="1">
        <name>Zn(2+)</name>
        <dbReference type="ChEBI" id="CHEBI:29105"/>
    </cofactor>
</comment>
<dbReference type="InterPro" id="IPR008915">
    <property type="entry name" value="Peptidase_M50"/>
</dbReference>
<evidence type="ECO:0000256" key="10">
    <source>
        <dbReference type="SAM" id="Phobius"/>
    </source>
</evidence>
<gene>
    <name evidence="12" type="ORF">PYK22_00056</name>
</gene>
<keyword evidence="9 10" id="KW-0472">Membrane</keyword>
<feature type="transmembrane region" description="Helical" evidence="10">
    <location>
        <begin position="289"/>
        <end position="307"/>
    </location>
</feature>
<organism evidence="12 13">
    <name type="scientific">Pyrinomonas methylaliphatogenes</name>
    <dbReference type="NCBI Taxonomy" id="454194"/>
    <lineage>
        <taxon>Bacteria</taxon>
        <taxon>Pseudomonadati</taxon>
        <taxon>Acidobacteriota</taxon>
        <taxon>Blastocatellia</taxon>
        <taxon>Blastocatellales</taxon>
        <taxon>Pyrinomonadaceae</taxon>
        <taxon>Pyrinomonas</taxon>
    </lineage>
</organism>
<feature type="transmembrane region" description="Helical" evidence="10">
    <location>
        <begin position="159"/>
        <end position="185"/>
    </location>
</feature>
<reference evidence="12 13" key="1">
    <citation type="submission" date="2013-12" db="EMBL/GenBank/DDBJ databases">
        <authorList>
            <person name="Stott M."/>
        </authorList>
    </citation>
    <scope>NUCLEOTIDE SEQUENCE [LARGE SCALE GENOMIC DNA]</scope>
    <source>
        <strain evidence="12 13">K22</strain>
    </source>
</reference>
<evidence type="ECO:0000256" key="6">
    <source>
        <dbReference type="ARBA" id="ARBA00022801"/>
    </source>
</evidence>
<proteinExistence type="inferred from homology"/>
<evidence type="ECO:0000256" key="8">
    <source>
        <dbReference type="ARBA" id="ARBA00022989"/>
    </source>
</evidence>
<sequence>MSERLHTIQPYEPLYARPRITSPTMRDWSRHILLFLITAASMTLAGATLSIEELPEPPIPTPNSLAETLLYLPRYYLEATLLLITYVLSHPPILAQGAMFAGSLLAILTAHEAGHYFACRAYRVEASLPYFIPAPPFFLAGTFGAFIRIRSPIPSRRALFDIAVAGPLAGFIVAIPIAVIGTLIARPAQMQSFEPGTLIVFNDPLLLRALAQLIGIDLAKIEINPFYFAAWLGLLVTSLNLLPVGQLDGGHIIYALFGQRAHTTFGKAAFFVVLLLAILGWEWHGTPSGFVYAFLLLIILKLPHPPVMRDDDRLGPVRIMLALATAIIFALCFLPFPITIR</sequence>
<feature type="transmembrane region" description="Helical" evidence="10">
    <location>
        <begin position="130"/>
        <end position="147"/>
    </location>
</feature>
<dbReference type="GO" id="GO:0016020">
    <property type="term" value="C:membrane"/>
    <property type="evidence" value="ECO:0007669"/>
    <property type="project" value="UniProtKB-SubCell"/>
</dbReference>
<protein>
    <submittedName>
        <fullName evidence="12">Predicted membrane-associated Zn-dependent protease</fullName>
    </submittedName>
</protein>
<dbReference type="PANTHER" id="PTHR31412">
    <property type="entry name" value="ZINC METALLOPROTEASE EGY1"/>
    <property type="match status" value="1"/>
</dbReference>
<dbReference type="AlphaFoldDB" id="A0A0B6WUZ4"/>
<keyword evidence="7" id="KW-0809">Transit peptide</keyword>
<feature type="transmembrane region" description="Helical" evidence="10">
    <location>
        <begin position="226"/>
        <end position="244"/>
    </location>
</feature>
<comment type="subcellular location">
    <subcellularLocation>
        <location evidence="2">Membrane</location>
        <topology evidence="2">Multi-pass membrane protein</topology>
    </subcellularLocation>
</comment>
<evidence type="ECO:0000256" key="4">
    <source>
        <dbReference type="ARBA" id="ARBA00022670"/>
    </source>
</evidence>
<dbReference type="Proteomes" id="UP000031518">
    <property type="component" value="Unassembled WGS sequence"/>
</dbReference>
<dbReference type="InterPro" id="IPR044838">
    <property type="entry name" value="EGY1-like"/>
</dbReference>
<evidence type="ECO:0000256" key="3">
    <source>
        <dbReference type="ARBA" id="ARBA00007931"/>
    </source>
</evidence>
<dbReference type="GO" id="GO:0008233">
    <property type="term" value="F:peptidase activity"/>
    <property type="evidence" value="ECO:0007669"/>
    <property type="project" value="UniProtKB-KW"/>
</dbReference>
<evidence type="ECO:0000256" key="2">
    <source>
        <dbReference type="ARBA" id="ARBA00004141"/>
    </source>
</evidence>
<keyword evidence="4 12" id="KW-0645">Protease</keyword>
<evidence type="ECO:0000256" key="9">
    <source>
        <dbReference type="ARBA" id="ARBA00023136"/>
    </source>
</evidence>
<evidence type="ECO:0000313" key="13">
    <source>
        <dbReference type="Proteomes" id="UP000031518"/>
    </source>
</evidence>
<evidence type="ECO:0000256" key="1">
    <source>
        <dbReference type="ARBA" id="ARBA00001947"/>
    </source>
</evidence>
<feature type="transmembrane region" description="Helical" evidence="10">
    <location>
        <begin position="32"/>
        <end position="51"/>
    </location>
</feature>
<feature type="transmembrane region" description="Helical" evidence="10">
    <location>
        <begin position="319"/>
        <end position="340"/>
    </location>
</feature>
<keyword evidence="8 10" id="KW-1133">Transmembrane helix</keyword>
<keyword evidence="5 10" id="KW-0812">Transmembrane</keyword>
<comment type="similarity">
    <text evidence="3">Belongs to the peptidase M50B family.</text>
</comment>
<keyword evidence="13" id="KW-1185">Reference proteome</keyword>
<name>A0A0B6WUZ4_9BACT</name>
<evidence type="ECO:0000256" key="7">
    <source>
        <dbReference type="ARBA" id="ARBA00022946"/>
    </source>
</evidence>
<dbReference type="GO" id="GO:0006508">
    <property type="term" value="P:proteolysis"/>
    <property type="evidence" value="ECO:0007669"/>
    <property type="project" value="UniProtKB-KW"/>
</dbReference>
<accession>A0A0B6WUZ4</accession>
<dbReference type="PANTHER" id="PTHR31412:SF0">
    <property type="entry name" value="ZINC METALLOPROTEASE EGY1, CHLOROPLASTIC-RELATED"/>
    <property type="match status" value="1"/>
</dbReference>
<dbReference type="OrthoDB" id="9781963at2"/>
<dbReference type="CDD" id="cd06160">
    <property type="entry name" value="S2P-M50_like_2"/>
    <property type="match status" value="1"/>
</dbReference>
<reference evidence="12 13" key="2">
    <citation type="submission" date="2015-01" db="EMBL/GenBank/DDBJ databases">
        <title>Complete genome sequence of Pyrinomonas methylaliphatogenes type strain K22T.</title>
        <authorList>
            <person name="Lee K.C.Y."/>
            <person name="Power J.F."/>
            <person name="Dunfield P.F."/>
            <person name="Morgan X.C."/>
            <person name="Huttenhower C."/>
            <person name="Stott M.B."/>
        </authorList>
    </citation>
    <scope>NUCLEOTIDE SEQUENCE [LARGE SCALE GENOMIC DNA]</scope>
    <source>
        <strain evidence="12 13">K22</strain>
    </source>
</reference>
<feature type="domain" description="Peptidase M50" evidence="11">
    <location>
        <begin position="100"/>
        <end position="276"/>
    </location>
</feature>
<dbReference type="STRING" id="454194.PYK22_00056"/>
<evidence type="ECO:0000259" key="11">
    <source>
        <dbReference type="Pfam" id="PF02163"/>
    </source>
</evidence>
<dbReference type="Pfam" id="PF02163">
    <property type="entry name" value="Peptidase_M50"/>
    <property type="match status" value="1"/>
</dbReference>
<keyword evidence="6" id="KW-0378">Hydrolase</keyword>
<dbReference type="EMBL" id="CBXV010000001">
    <property type="protein sequence ID" value="CDM64064.1"/>
    <property type="molecule type" value="Genomic_DNA"/>
</dbReference>
<dbReference type="RefSeq" id="WP_157770579.1">
    <property type="nucleotide sequence ID" value="NZ_CBXV010000001.1"/>
</dbReference>
<evidence type="ECO:0000313" key="12">
    <source>
        <dbReference type="EMBL" id="CDM64064.1"/>
    </source>
</evidence>